<dbReference type="Pfam" id="PF23539">
    <property type="entry name" value="DUF7134"/>
    <property type="match status" value="1"/>
</dbReference>
<feature type="domain" description="Signal transduction histidine kinase subgroup 3 dimerisation and phosphoacceptor" evidence="11">
    <location>
        <begin position="214"/>
        <end position="278"/>
    </location>
</feature>
<proteinExistence type="predicted"/>
<evidence type="ECO:0000256" key="1">
    <source>
        <dbReference type="ARBA" id="ARBA00000085"/>
    </source>
</evidence>
<feature type="transmembrane region" description="Helical" evidence="9">
    <location>
        <begin position="92"/>
        <end position="109"/>
    </location>
</feature>
<dbReference type="RefSeq" id="WP_130982184.1">
    <property type="nucleotide sequence ID" value="NZ_SISG01000001.1"/>
</dbReference>
<dbReference type="AlphaFoldDB" id="A0A4Q9GTQ7"/>
<evidence type="ECO:0000256" key="5">
    <source>
        <dbReference type="ARBA" id="ARBA00022741"/>
    </source>
</evidence>
<feature type="transmembrane region" description="Helical" evidence="9">
    <location>
        <begin position="116"/>
        <end position="136"/>
    </location>
</feature>
<dbReference type="SUPFAM" id="SSF55874">
    <property type="entry name" value="ATPase domain of HSP90 chaperone/DNA topoisomerase II/histidine kinase"/>
    <property type="match status" value="1"/>
</dbReference>
<keyword evidence="14" id="KW-1185">Reference proteome</keyword>
<keyword evidence="4" id="KW-0808">Transferase</keyword>
<dbReference type="InterPro" id="IPR055558">
    <property type="entry name" value="DUF7134"/>
</dbReference>
<dbReference type="GO" id="GO:0046983">
    <property type="term" value="F:protein dimerization activity"/>
    <property type="evidence" value="ECO:0007669"/>
    <property type="project" value="InterPro"/>
</dbReference>
<dbReference type="PANTHER" id="PTHR24421">
    <property type="entry name" value="NITRATE/NITRITE SENSOR PROTEIN NARX-RELATED"/>
    <property type="match status" value="1"/>
</dbReference>
<keyword evidence="9" id="KW-0472">Membrane</keyword>
<gene>
    <name evidence="13" type="ORF">EYE40_12095</name>
</gene>
<evidence type="ECO:0000313" key="14">
    <source>
        <dbReference type="Proteomes" id="UP000294194"/>
    </source>
</evidence>
<evidence type="ECO:0000256" key="9">
    <source>
        <dbReference type="SAM" id="Phobius"/>
    </source>
</evidence>
<keyword evidence="9" id="KW-0812">Transmembrane</keyword>
<feature type="transmembrane region" description="Helical" evidence="9">
    <location>
        <begin position="70"/>
        <end position="86"/>
    </location>
</feature>
<reference evidence="14" key="1">
    <citation type="submission" date="2019-02" db="EMBL/GenBank/DDBJ databases">
        <title>Glaciihabitans arcticus sp. nov., a psychrotolerant bacterium isolated from polar soil.</title>
        <authorList>
            <person name="Dahal R.H."/>
        </authorList>
    </citation>
    <scope>NUCLEOTIDE SEQUENCE [LARGE SCALE GENOMIC DNA]</scope>
    <source>
        <strain evidence="14">RP-3-7</strain>
    </source>
</reference>
<keyword evidence="6 13" id="KW-0418">Kinase</keyword>
<name>A0A4Q9GTQ7_9MICO</name>
<dbReference type="Proteomes" id="UP000294194">
    <property type="component" value="Unassembled WGS sequence"/>
</dbReference>
<dbReference type="InterPro" id="IPR003594">
    <property type="entry name" value="HATPase_dom"/>
</dbReference>
<evidence type="ECO:0000256" key="6">
    <source>
        <dbReference type="ARBA" id="ARBA00022777"/>
    </source>
</evidence>
<evidence type="ECO:0000256" key="3">
    <source>
        <dbReference type="ARBA" id="ARBA00022553"/>
    </source>
</evidence>
<dbReference type="CDD" id="cd16917">
    <property type="entry name" value="HATPase_UhpB-NarQ-NarX-like"/>
    <property type="match status" value="1"/>
</dbReference>
<evidence type="ECO:0000256" key="7">
    <source>
        <dbReference type="ARBA" id="ARBA00022840"/>
    </source>
</evidence>
<comment type="catalytic activity">
    <reaction evidence="1">
        <text>ATP + protein L-histidine = ADP + protein N-phospho-L-histidine.</text>
        <dbReference type="EC" id="2.7.13.3"/>
    </reaction>
</comment>
<dbReference type="InterPro" id="IPR050482">
    <property type="entry name" value="Sensor_HK_TwoCompSys"/>
</dbReference>
<sequence>MTIEWTRPRPTPTAYRRDVIGAALLGVGAAVSALLYQRLGMYEDPAPIWLTVVALATLTLPLAARRRFPVTVAFVVTAGFFVGQQFAVPEFLITNIALFVAIYSIGAWTSNRRVAFFVRTGIIVGMFIWVFVSLVVTASDPDLLPGFSRSGVFSQLASWSIINVLTNVLYFGGAYYFGNSAFAAARSRAELEARTLELAAEREHSADQAVTLDRVRIARELHDVVAHHVSLMGVQAGAARRVLSTDPEQAAASLATIEQSARSAVDELHRMLATLRDPGEIRDDDAASTSSSTRGVDQLPELVAETSAAGVPATLTIVGEVAPVSSVVGFTLYRIAQEALTNTRKHGGASTSVDVRLRYLDDAVEVEVSDTGVGRKLIPTGIGHGQRGMLERVAAVGGTLQFGPRPRGGYLVRANIPLAGTVTT</sequence>
<dbReference type="Gene3D" id="3.30.565.10">
    <property type="entry name" value="Histidine kinase-like ATPase, C-terminal domain"/>
    <property type="match status" value="1"/>
</dbReference>
<dbReference type="GO" id="GO:0000155">
    <property type="term" value="F:phosphorelay sensor kinase activity"/>
    <property type="evidence" value="ECO:0007669"/>
    <property type="project" value="InterPro"/>
</dbReference>
<feature type="domain" description="DUF7134" evidence="12">
    <location>
        <begin position="18"/>
        <end position="134"/>
    </location>
</feature>
<dbReference type="GO" id="GO:0005524">
    <property type="term" value="F:ATP binding"/>
    <property type="evidence" value="ECO:0007669"/>
    <property type="project" value="UniProtKB-KW"/>
</dbReference>
<keyword evidence="7" id="KW-0067">ATP-binding</keyword>
<keyword evidence="8" id="KW-0902">Two-component regulatory system</keyword>
<evidence type="ECO:0000256" key="8">
    <source>
        <dbReference type="ARBA" id="ARBA00023012"/>
    </source>
</evidence>
<evidence type="ECO:0000259" key="10">
    <source>
        <dbReference type="Pfam" id="PF02518"/>
    </source>
</evidence>
<dbReference type="PANTHER" id="PTHR24421:SF10">
    <property type="entry name" value="NITRATE_NITRITE SENSOR PROTEIN NARQ"/>
    <property type="match status" value="1"/>
</dbReference>
<evidence type="ECO:0000256" key="4">
    <source>
        <dbReference type="ARBA" id="ARBA00022679"/>
    </source>
</evidence>
<dbReference type="Gene3D" id="1.20.5.1930">
    <property type="match status" value="1"/>
</dbReference>
<feature type="transmembrane region" description="Helical" evidence="9">
    <location>
        <begin position="20"/>
        <end position="40"/>
    </location>
</feature>
<evidence type="ECO:0000313" key="13">
    <source>
        <dbReference type="EMBL" id="TBN58075.1"/>
    </source>
</evidence>
<feature type="domain" description="Histidine kinase/HSP90-like ATPase" evidence="10">
    <location>
        <begin position="331"/>
        <end position="419"/>
    </location>
</feature>
<dbReference type="Pfam" id="PF02518">
    <property type="entry name" value="HATPase_c"/>
    <property type="match status" value="1"/>
</dbReference>
<accession>A0A4Q9GTQ7</accession>
<dbReference type="EC" id="2.7.13.3" evidence="2"/>
<evidence type="ECO:0000259" key="12">
    <source>
        <dbReference type="Pfam" id="PF23539"/>
    </source>
</evidence>
<dbReference type="EMBL" id="SISG01000001">
    <property type="protein sequence ID" value="TBN58075.1"/>
    <property type="molecule type" value="Genomic_DNA"/>
</dbReference>
<dbReference type="InterPro" id="IPR011712">
    <property type="entry name" value="Sig_transdc_His_kin_sub3_dim/P"/>
</dbReference>
<feature type="transmembrane region" description="Helical" evidence="9">
    <location>
        <begin position="156"/>
        <end position="178"/>
    </location>
</feature>
<feature type="transmembrane region" description="Helical" evidence="9">
    <location>
        <begin position="46"/>
        <end position="63"/>
    </location>
</feature>
<protein>
    <recommendedName>
        <fullName evidence="2">histidine kinase</fullName>
        <ecNumber evidence="2">2.7.13.3</ecNumber>
    </recommendedName>
</protein>
<comment type="caution">
    <text evidence="13">The sequence shown here is derived from an EMBL/GenBank/DDBJ whole genome shotgun (WGS) entry which is preliminary data.</text>
</comment>
<dbReference type="Pfam" id="PF07730">
    <property type="entry name" value="HisKA_3"/>
    <property type="match status" value="1"/>
</dbReference>
<keyword evidence="5" id="KW-0547">Nucleotide-binding</keyword>
<evidence type="ECO:0000256" key="2">
    <source>
        <dbReference type="ARBA" id="ARBA00012438"/>
    </source>
</evidence>
<dbReference type="GO" id="GO:0016020">
    <property type="term" value="C:membrane"/>
    <property type="evidence" value="ECO:0007669"/>
    <property type="project" value="InterPro"/>
</dbReference>
<keyword evidence="3" id="KW-0597">Phosphoprotein</keyword>
<organism evidence="13 14">
    <name type="scientific">Glaciihabitans arcticus</name>
    <dbReference type="NCBI Taxonomy" id="2668039"/>
    <lineage>
        <taxon>Bacteria</taxon>
        <taxon>Bacillati</taxon>
        <taxon>Actinomycetota</taxon>
        <taxon>Actinomycetes</taxon>
        <taxon>Micrococcales</taxon>
        <taxon>Microbacteriaceae</taxon>
        <taxon>Glaciihabitans</taxon>
    </lineage>
</organism>
<dbReference type="InterPro" id="IPR036890">
    <property type="entry name" value="HATPase_C_sf"/>
</dbReference>
<evidence type="ECO:0000259" key="11">
    <source>
        <dbReference type="Pfam" id="PF07730"/>
    </source>
</evidence>
<keyword evidence="9" id="KW-1133">Transmembrane helix</keyword>